<dbReference type="HAMAP" id="MF_00265">
    <property type="entry name" value="VapC_Nob1"/>
    <property type="match status" value="1"/>
</dbReference>
<evidence type="ECO:0000256" key="2">
    <source>
        <dbReference type="ARBA" id="ARBA00022722"/>
    </source>
</evidence>
<keyword evidence="5" id="KW-0460">Magnesium</keyword>
<dbReference type="SUPFAM" id="SSF88723">
    <property type="entry name" value="PIN domain-like"/>
    <property type="match status" value="1"/>
</dbReference>
<keyword evidence="2" id="KW-0540">Nuclease</keyword>
<dbReference type="Gene3D" id="3.40.50.1010">
    <property type="entry name" value="5'-nuclease"/>
    <property type="match status" value="1"/>
</dbReference>
<dbReference type="PANTHER" id="PTHR35901">
    <property type="entry name" value="RIBONUCLEASE VAPC3"/>
    <property type="match status" value="1"/>
</dbReference>
<keyword evidence="1" id="KW-1277">Toxin-antitoxin system</keyword>
<dbReference type="PANTHER" id="PTHR35901:SF1">
    <property type="entry name" value="EXONUCLEASE VAPC9"/>
    <property type="match status" value="1"/>
</dbReference>
<dbReference type="Pfam" id="PF01850">
    <property type="entry name" value="PIN"/>
    <property type="match status" value="1"/>
</dbReference>
<sequence length="141" mass="16245">MIVVDTNIISYLYISGDRSQQSEDLLSSDSNWVAPILWRSEFRNVLAQYLRKNLLNIDEILLIIQQAEKLLTDHEYEISSAHIMQLVKSSQCSAYDCEFIALAQYLDVPLITTDKKILREFPEITQTAESYLAVMVERPVT</sequence>
<evidence type="ECO:0000256" key="4">
    <source>
        <dbReference type="ARBA" id="ARBA00022801"/>
    </source>
</evidence>
<evidence type="ECO:0000313" key="7">
    <source>
        <dbReference type="EMBL" id="VAX13695.1"/>
    </source>
</evidence>
<dbReference type="InterPro" id="IPR029060">
    <property type="entry name" value="PIN-like_dom_sf"/>
</dbReference>
<keyword evidence="3" id="KW-0479">Metal-binding</keyword>
<proteinExistence type="inferred from homology"/>
<evidence type="ECO:0000256" key="1">
    <source>
        <dbReference type="ARBA" id="ARBA00022649"/>
    </source>
</evidence>
<keyword evidence="4" id="KW-0378">Hydrolase</keyword>
<gene>
    <name evidence="7" type="ORF">MNBD_GAMMA24-687</name>
</gene>
<dbReference type="EMBL" id="UOFZ01000130">
    <property type="protein sequence ID" value="VAX13695.1"/>
    <property type="molecule type" value="Genomic_DNA"/>
</dbReference>
<evidence type="ECO:0000256" key="5">
    <source>
        <dbReference type="ARBA" id="ARBA00022842"/>
    </source>
</evidence>
<accession>A0A3B1C4S4</accession>
<dbReference type="InterPro" id="IPR002716">
    <property type="entry name" value="PIN_dom"/>
</dbReference>
<dbReference type="AlphaFoldDB" id="A0A3B1C4S4"/>
<dbReference type="InterPro" id="IPR051619">
    <property type="entry name" value="TypeII_TA_RNase_PINc/VapC"/>
</dbReference>
<dbReference type="GO" id="GO:0016787">
    <property type="term" value="F:hydrolase activity"/>
    <property type="evidence" value="ECO:0007669"/>
    <property type="project" value="UniProtKB-KW"/>
</dbReference>
<dbReference type="GO" id="GO:0046872">
    <property type="term" value="F:metal ion binding"/>
    <property type="evidence" value="ECO:0007669"/>
    <property type="project" value="UniProtKB-KW"/>
</dbReference>
<evidence type="ECO:0000256" key="3">
    <source>
        <dbReference type="ARBA" id="ARBA00022723"/>
    </source>
</evidence>
<protein>
    <recommendedName>
        <fullName evidence="6">PIN domain-containing protein</fullName>
    </recommendedName>
</protein>
<name>A0A3B1C4S4_9ZZZZ</name>
<dbReference type="GO" id="GO:0004540">
    <property type="term" value="F:RNA nuclease activity"/>
    <property type="evidence" value="ECO:0007669"/>
    <property type="project" value="InterPro"/>
</dbReference>
<feature type="domain" description="PIN" evidence="6">
    <location>
        <begin position="2"/>
        <end position="118"/>
    </location>
</feature>
<evidence type="ECO:0000259" key="6">
    <source>
        <dbReference type="Pfam" id="PF01850"/>
    </source>
</evidence>
<organism evidence="7">
    <name type="scientific">hydrothermal vent metagenome</name>
    <dbReference type="NCBI Taxonomy" id="652676"/>
    <lineage>
        <taxon>unclassified sequences</taxon>
        <taxon>metagenomes</taxon>
        <taxon>ecological metagenomes</taxon>
    </lineage>
</organism>
<reference evidence="7" key="1">
    <citation type="submission" date="2018-06" db="EMBL/GenBank/DDBJ databases">
        <authorList>
            <person name="Zhirakovskaya E."/>
        </authorList>
    </citation>
    <scope>NUCLEOTIDE SEQUENCE</scope>
</reference>
<dbReference type="InterPro" id="IPR044153">
    <property type="entry name" value="PIN_Pae0151-like"/>
</dbReference>
<dbReference type="InterPro" id="IPR022907">
    <property type="entry name" value="VapC_family"/>
</dbReference>
<dbReference type="CDD" id="cd09873">
    <property type="entry name" value="PIN_Pae0151-like"/>
    <property type="match status" value="1"/>
</dbReference>